<reference evidence="2 3" key="1">
    <citation type="submission" date="2024-02" db="EMBL/GenBank/DDBJ databases">
        <title>De novo assembly and annotation of 12 fungi associated with fruit tree decline syndrome in Ontario, Canada.</title>
        <authorList>
            <person name="Sulman M."/>
            <person name="Ellouze W."/>
            <person name="Ilyukhin E."/>
        </authorList>
    </citation>
    <scope>NUCLEOTIDE SEQUENCE [LARGE SCALE GENOMIC DNA]</scope>
    <source>
        <strain evidence="2 3">M1-105</strain>
    </source>
</reference>
<evidence type="ECO:0000256" key="1">
    <source>
        <dbReference type="SAM" id="MobiDB-lite"/>
    </source>
</evidence>
<feature type="compositionally biased region" description="Polar residues" evidence="1">
    <location>
        <begin position="81"/>
        <end position="91"/>
    </location>
</feature>
<accession>A0ABR3SJD0</accession>
<keyword evidence="3" id="KW-1185">Reference proteome</keyword>
<protein>
    <submittedName>
        <fullName evidence="2">Uncharacterized protein</fullName>
    </submittedName>
</protein>
<evidence type="ECO:0000313" key="3">
    <source>
        <dbReference type="Proteomes" id="UP001521116"/>
    </source>
</evidence>
<comment type="caution">
    <text evidence="2">The sequence shown here is derived from an EMBL/GenBank/DDBJ whole genome shotgun (WGS) entry which is preliminary data.</text>
</comment>
<proteinExistence type="predicted"/>
<dbReference type="EMBL" id="JAJVDC020000152">
    <property type="protein sequence ID" value="KAL1621342.1"/>
    <property type="molecule type" value="Genomic_DNA"/>
</dbReference>
<sequence>MNFSGPDFAVLFGIVIVKEWGKLPSISRKFTNEIEAHNSSSDLNSRVYASLALHELGKRVDEMEGKLEMSSLSTEVFETLEQNSTNTTQCTAPARQEMEAPTTSVPEYSSISQVQQALLDVGKREWFEGKPVFARYSNIPHLPLEETRLIVFIDSTTTCSRSSVEGIEDSDLGN</sequence>
<feature type="region of interest" description="Disordered" evidence="1">
    <location>
        <begin position="81"/>
        <end position="105"/>
    </location>
</feature>
<gene>
    <name evidence="2" type="ORF">SLS56_009228</name>
</gene>
<evidence type="ECO:0000313" key="2">
    <source>
        <dbReference type="EMBL" id="KAL1621342.1"/>
    </source>
</evidence>
<dbReference type="Proteomes" id="UP001521116">
    <property type="component" value="Unassembled WGS sequence"/>
</dbReference>
<organism evidence="2 3">
    <name type="scientific">Neofusicoccum ribis</name>
    <dbReference type="NCBI Taxonomy" id="45134"/>
    <lineage>
        <taxon>Eukaryota</taxon>
        <taxon>Fungi</taxon>
        <taxon>Dikarya</taxon>
        <taxon>Ascomycota</taxon>
        <taxon>Pezizomycotina</taxon>
        <taxon>Dothideomycetes</taxon>
        <taxon>Dothideomycetes incertae sedis</taxon>
        <taxon>Botryosphaeriales</taxon>
        <taxon>Botryosphaeriaceae</taxon>
        <taxon>Neofusicoccum</taxon>
    </lineage>
</organism>
<name>A0ABR3SJD0_9PEZI</name>